<dbReference type="Gene3D" id="2.40.160.10">
    <property type="entry name" value="Porin"/>
    <property type="match status" value="1"/>
</dbReference>
<feature type="signal peptide" evidence="11">
    <location>
        <begin position="1"/>
        <end position="23"/>
    </location>
</feature>
<reference evidence="13" key="1">
    <citation type="submission" date="2015-10" db="EMBL/GenBank/DDBJ databases">
        <title>Description of Candidatus Tenderia electrophaga gen. nov, sp. nov., an Uncultivated Electroautotroph from a Biocathode Enrichment.</title>
        <authorList>
            <person name="Eddie B.J."/>
            <person name="Malanoski A.P."/>
            <person name="Wang Z."/>
            <person name="Hall R.J."/>
            <person name="Oh S.D."/>
            <person name="Heiner C."/>
            <person name="Lin B."/>
            <person name="Strycharz-Glaven S.M."/>
        </authorList>
    </citation>
    <scope>NUCLEOTIDE SEQUENCE [LARGE SCALE GENOMIC DNA]</scope>
    <source>
        <strain evidence="13">NRL1</strain>
    </source>
</reference>
<dbReference type="GO" id="GO:0006811">
    <property type="term" value="P:monoatomic ion transport"/>
    <property type="evidence" value="ECO:0007669"/>
    <property type="project" value="UniProtKB-KW"/>
</dbReference>
<dbReference type="GO" id="GO:0046930">
    <property type="term" value="C:pore complex"/>
    <property type="evidence" value="ECO:0007669"/>
    <property type="project" value="UniProtKB-KW"/>
</dbReference>
<dbReference type="STRING" id="1748243.Tel_16495"/>
<comment type="subcellular location">
    <subcellularLocation>
        <location evidence="1">Cell outer membrane</location>
        <topology evidence="1">Multi-pass membrane protein</topology>
    </subcellularLocation>
</comment>
<evidence type="ECO:0000256" key="11">
    <source>
        <dbReference type="SAM" id="SignalP"/>
    </source>
</evidence>
<dbReference type="AlphaFoldDB" id="A0A0S2THU7"/>
<keyword evidence="10" id="KW-0998">Cell outer membrane</keyword>
<feature type="chain" id="PRO_5006605070" description="Porin domain-containing protein" evidence="11">
    <location>
        <begin position="24"/>
        <end position="353"/>
    </location>
</feature>
<dbReference type="Pfam" id="PF13609">
    <property type="entry name" value="Porin_4"/>
    <property type="match status" value="1"/>
</dbReference>
<dbReference type="InterPro" id="IPR050298">
    <property type="entry name" value="Gram-neg_bact_OMP"/>
</dbReference>
<dbReference type="CDD" id="cd00342">
    <property type="entry name" value="gram_neg_porins"/>
    <property type="match status" value="1"/>
</dbReference>
<evidence type="ECO:0000256" key="1">
    <source>
        <dbReference type="ARBA" id="ARBA00004571"/>
    </source>
</evidence>
<sequence>MMQKKLIALAVAGVMAAPMAAQAASAEVYGKARVSVGVVGNDDSTPTNDDSKLNVTSHHSNFGIRGAEALDNGMDATYQLEAQVSFDDDNATGSGIFDGMRNTYFGLAGDFGEVRVGKHDTPYKMSTYSKLDVWKDTHGDYNAIIGTRHDTRADNSILYLSPDMNGFSLAAAYITDVNDDELPVPENGNEAVSIAGMYDAGPLYVTLAYQTIDNDTGTESADGVKLGLGYTIGNTGLGFVYENDDAGGNDNDQDRMYFSIDQDMGNGMAIKAALGTADDRGNTADSGATFFALGGTKQMSKNVEMYAIYSQIDNDANVSAANRFDLDYVTAAGTPEASANVFAVGANLKFSSM</sequence>
<keyword evidence="3" id="KW-0813">Transport</keyword>
<dbReference type="KEGG" id="tee:Tel_16495"/>
<evidence type="ECO:0000256" key="7">
    <source>
        <dbReference type="ARBA" id="ARBA00023065"/>
    </source>
</evidence>
<gene>
    <name evidence="13" type="ORF">Tel_16495</name>
</gene>
<protein>
    <recommendedName>
        <fullName evidence="12">Porin domain-containing protein</fullName>
    </recommendedName>
</protein>
<accession>A0A0S2THU7</accession>
<name>A0A0S2THU7_9GAMM</name>
<keyword evidence="8" id="KW-0626">Porin</keyword>
<keyword evidence="5" id="KW-0812">Transmembrane</keyword>
<comment type="subunit">
    <text evidence="2">Homotrimer.</text>
</comment>
<dbReference type="EMBL" id="CP013099">
    <property type="protein sequence ID" value="ALP54621.1"/>
    <property type="molecule type" value="Genomic_DNA"/>
</dbReference>
<organism evidence="13 14">
    <name type="scientific">Candidatus Tenderia electrophaga</name>
    <dbReference type="NCBI Taxonomy" id="1748243"/>
    <lineage>
        <taxon>Bacteria</taxon>
        <taxon>Pseudomonadati</taxon>
        <taxon>Pseudomonadota</taxon>
        <taxon>Gammaproteobacteria</taxon>
        <taxon>Candidatus Tenderiales</taxon>
        <taxon>Candidatus Tenderiaceae</taxon>
        <taxon>Candidatus Tenderia</taxon>
    </lineage>
</organism>
<proteinExistence type="predicted"/>
<dbReference type="Proteomes" id="UP000055136">
    <property type="component" value="Chromosome"/>
</dbReference>
<evidence type="ECO:0000256" key="4">
    <source>
        <dbReference type="ARBA" id="ARBA00022452"/>
    </source>
</evidence>
<evidence type="ECO:0000259" key="12">
    <source>
        <dbReference type="Pfam" id="PF13609"/>
    </source>
</evidence>
<dbReference type="InterPro" id="IPR033900">
    <property type="entry name" value="Gram_neg_porin_domain"/>
</dbReference>
<evidence type="ECO:0000256" key="6">
    <source>
        <dbReference type="ARBA" id="ARBA00022729"/>
    </source>
</evidence>
<keyword evidence="7" id="KW-0406">Ion transport</keyword>
<evidence type="ECO:0000256" key="8">
    <source>
        <dbReference type="ARBA" id="ARBA00023114"/>
    </source>
</evidence>
<dbReference type="PANTHER" id="PTHR34501">
    <property type="entry name" value="PROTEIN YDDL-RELATED"/>
    <property type="match status" value="1"/>
</dbReference>
<dbReference type="GO" id="GO:0009279">
    <property type="term" value="C:cell outer membrane"/>
    <property type="evidence" value="ECO:0007669"/>
    <property type="project" value="UniProtKB-SubCell"/>
</dbReference>
<dbReference type="SUPFAM" id="SSF56935">
    <property type="entry name" value="Porins"/>
    <property type="match status" value="1"/>
</dbReference>
<dbReference type="PANTHER" id="PTHR34501:SF9">
    <property type="entry name" value="MAJOR OUTER MEMBRANE PROTEIN P.IA"/>
    <property type="match status" value="1"/>
</dbReference>
<keyword evidence="9" id="KW-0472">Membrane</keyword>
<keyword evidence="14" id="KW-1185">Reference proteome</keyword>
<evidence type="ECO:0000256" key="3">
    <source>
        <dbReference type="ARBA" id="ARBA00022448"/>
    </source>
</evidence>
<evidence type="ECO:0000256" key="5">
    <source>
        <dbReference type="ARBA" id="ARBA00022692"/>
    </source>
</evidence>
<evidence type="ECO:0000256" key="2">
    <source>
        <dbReference type="ARBA" id="ARBA00011233"/>
    </source>
</evidence>
<keyword evidence="6 11" id="KW-0732">Signal</keyword>
<evidence type="ECO:0000256" key="10">
    <source>
        <dbReference type="ARBA" id="ARBA00023237"/>
    </source>
</evidence>
<dbReference type="InterPro" id="IPR023614">
    <property type="entry name" value="Porin_dom_sf"/>
</dbReference>
<feature type="domain" description="Porin" evidence="12">
    <location>
        <begin position="8"/>
        <end position="316"/>
    </location>
</feature>
<evidence type="ECO:0000313" key="13">
    <source>
        <dbReference type="EMBL" id="ALP54621.1"/>
    </source>
</evidence>
<evidence type="ECO:0000313" key="14">
    <source>
        <dbReference type="Proteomes" id="UP000055136"/>
    </source>
</evidence>
<evidence type="ECO:0000256" key="9">
    <source>
        <dbReference type="ARBA" id="ARBA00023136"/>
    </source>
</evidence>
<dbReference type="GO" id="GO:0015288">
    <property type="term" value="F:porin activity"/>
    <property type="evidence" value="ECO:0007669"/>
    <property type="project" value="UniProtKB-KW"/>
</dbReference>
<keyword evidence="4" id="KW-1134">Transmembrane beta strand</keyword>